<keyword evidence="2" id="KW-0732">Signal</keyword>
<comment type="subcellular location">
    <subcellularLocation>
        <location evidence="1">Cell outer membrane</location>
    </subcellularLocation>
</comment>
<gene>
    <name evidence="7" type="ORF">EVA_19577</name>
</gene>
<evidence type="ECO:0000256" key="2">
    <source>
        <dbReference type="ARBA" id="ARBA00022729"/>
    </source>
</evidence>
<dbReference type="SUPFAM" id="SSF48452">
    <property type="entry name" value="TPR-like"/>
    <property type="match status" value="1"/>
</dbReference>
<name>J9FRV7_9ZZZZ</name>
<evidence type="ECO:0000256" key="1">
    <source>
        <dbReference type="ARBA" id="ARBA00004442"/>
    </source>
</evidence>
<evidence type="ECO:0000256" key="4">
    <source>
        <dbReference type="ARBA" id="ARBA00023237"/>
    </source>
</evidence>
<proteinExistence type="predicted"/>
<dbReference type="InterPro" id="IPR033985">
    <property type="entry name" value="SusD-like_N"/>
</dbReference>
<keyword evidence="4" id="KW-0998">Cell outer membrane</keyword>
<evidence type="ECO:0000313" key="7">
    <source>
        <dbReference type="EMBL" id="EJW92317.1"/>
    </source>
</evidence>
<dbReference type="Gene3D" id="1.25.40.390">
    <property type="match status" value="1"/>
</dbReference>
<dbReference type="AlphaFoldDB" id="J9FRV7"/>
<dbReference type="Pfam" id="PF14322">
    <property type="entry name" value="SusD-like_3"/>
    <property type="match status" value="1"/>
</dbReference>
<dbReference type="EMBL" id="AMCI01007619">
    <property type="protein sequence ID" value="EJW92317.1"/>
    <property type="molecule type" value="Genomic_DNA"/>
</dbReference>
<comment type="caution">
    <text evidence="7">The sequence shown here is derived from an EMBL/GenBank/DDBJ whole genome shotgun (WGS) entry which is preliminary data.</text>
</comment>
<evidence type="ECO:0000259" key="5">
    <source>
        <dbReference type="Pfam" id="PF07980"/>
    </source>
</evidence>
<evidence type="ECO:0000256" key="3">
    <source>
        <dbReference type="ARBA" id="ARBA00023136"/>
    </source>
</evidence>
<dbReference type="GO" id="GO:0009279">
    <property type="term" value="C:cell outer membrane"/>
    <property type="evidence" value="ECO:0007669"/>
    <property type="project" value="UniProtKB-SubCell"/>
</dbReference>
<sequence length="503" mass="57597">MMVSASACSDWLAVDMEDSILEDKLYETNDGFLYSLNGIYTKMNENYASTLSMGPIDVMAQYYDISKNNSHSYYAFATYNSEEYKNTSNALWTNQYALIANLNVLLEHCDAPDAAISKVYYPYVKGEALALRAFFHFDLLRIYGPIYSESTAGQTTIPYQETSSKDIQPLLSAQTVMEKVIRDLKAASELLKDDRIRTEGVMHGESENPNETTSLRYRQYRMNYYAVQALLARAYLWMGNKQEAARVAKAFIEEEAGKEKDKKVFPWTEKAAATHPSTPDRLFSSEVIFSLYNTSRVNIYDQRFKKSTDMRSILAFQGDDLGQGNLNSKLTYFYDDMNDVRRDPMWTIEEINQTDETGGTTKSQKMACFHKFENFAGVSSRYMIPLIRLSEIYLIAAECESDPQKALDYVNAIRKVRNCVDVKLPESEVESKVKKAITDEFMREVIGEGQLFFYYKRHATPVIMGGNGFEDGYWGPTIGEVTMNMSDYVWPMPEVEMDKRAQE</sequence>
<protein>
    <submittedName>
        <fullName evidence="7">Protein containing RagB/SusD domain protein</fullName>
    </submittedName>
</protein>
<evidence type="ECO:0000259" key="6">
    <source>
        <dbReference type="Pfam" id="PF14322"/>
    </source>
</evidence>
<accession>J9FRV7</accession>
<organism evidence="7">
    <name type="scientific">gut metagenome</name>
    <dbReference type="NCBI Taxonomy" id="749906"/>
    <lineage>
        <taxon>unclassified sequences</taxon>
        <taxon>metagenomes</taxon>
        <taxon>organismal metagenomes</taxon>
    </lineage>
</organism>
<dbReference type="InterPro" id="IPR012944">
    <property type="entry name" value="SusD_RagB_dom"/>
</dbReference>
<reference evidence="7" key="1">
    <citation type="journal article" date="2012" name="PLoS ONE">
        <title>Gene sets for utilization of primary and secondary nutrition supplies in the distal gut of endangered iberian lynx.</title>
        <authorList>
            <person name="Alcaide M."/>
            <person name="Messina E."/>
            <person name="Richter M."/>
            <person name="Bargiela R."/>
            <person name="Peplies J."/>
            <person name="Huws S.A."/>
            <person name="Newbold C.J."/>
            <person name="Golyshin P.N."/>
            <person name="Simon M.A."/>
            <person name="Lopez G."/>
            <person name="Yakimov M.M."/>
            <person name="Ferrer M."/>
        </authorList>
    </citation>
    <scope>NUCLEOTIDE SEQUENCE</scope>
</reference>
<dbReference type="InterPro" id="IPR011990">
    <property type="entry name" value="TPR-like_helical_dom_sf"/>
</dbReference>
<feature type="domain" description="SusD-like N-terminal" evidence="6">
    <location>
        <begin position="46"/>
        <end position="194"/>
    </location>
</feature>
<keyword evidence="3" id="KW-0472">Membrane</keyword>
<feature type="domain" description="RagB/SusD" evidence="5">
    <location>
        <begin position="369"/>
        <end position="497"/>
    </location>
</feature>
<dbReference type="Pfam" id="PF07980">
    <property type="entry name" value="SusD_RagB"/>
    <property type="match status" value="1"/>
</dbReference>